<proteinExistence type="inferred from homology"/>
<dbReference type="SUPFAM" id="SSF50978">
    <property type="entry name" value="WD40 repeat-like"/>
    <property type="match status" value="1"/>
</dbReference>
<evidence type="ECO:0000259" key="6">
    <source>
        <dbReference type="PROSITE" id="PS50089"/>
    </source>
</evidence>
<protein>
    <recommendedName>
        <fullName evidence="6">RING-type domain-containing protein</fullName>
    </recommendedName>
</protein>
<gene>
    <name evidence="7" type="ORF">TTEB3V08_LOCUS3413</name>
</gene>
<dbReference type="EMBL" id="OE000882">
    <property type="protein sequence ID" value="CAD7455338.1"/>
    <property type="molecule type" value="Genomic_DNA"/>
</dbReference>
<dbReference type="PANTHER" id="PTHR12616">
    <property type="entry name" value="VACUOLAR PROTEIN SORTING VPS41"/>
    <property type="match status" value="1"/>
</dbReference>
<feature type="region of interest" description="Disordered" evidence="5">
    <location>
        <begin position="72"/>
        <end position="98"/>
    </location>
</feature>
<reference evidence="7" key="1">
    <citation type="submission" date="2020-11" db="EMBL/GenBank/DDBJ databases">
        <authorList>
            <person name="Tran Van P."/>
        </authorList>
    </citation>
    <scope>NUCLEOTIDE SEQUENCE</scope>
</reference>
<keyword evidence="3" id="KW-0862">Zinc</keyword>
<dbReference type="InterPro" id="IPR015943">
    <property type="entry name" value="WD40/YVTN_repeat-like_dom_sf"/>
</dbReference>
<dbReference type="SUPFAM" id="SSF57850">
    <property type="entry name" value="RING/U-box"/>
    <property type="match status" value="1"/>
</dbReference>
<organism evidence="7">
    <name type="scientific">Timema tahoe</name>
    <dbReference type="NCBI Taxonomy" id="61484"/>
    <lineage>
        <taxon>Eukaryota</taxon>
        <taxon>Metazoa</taxon>
        <taxon>Ecdysozoa</taxon>
        <taxon>Arthropoda</taxon>
        <taxon>Hexapoda</taxon>
        <taxon>Insecta</taxon>
        <taxon>Pterygota</taxon>
        <taxon>Neoptera</taxon>
        <taxon>Polyneoptera</taxon>
        <taxon>Phasmatodea</taxon>
        <taxon>Timematodea</taxon>
        <taxon>Timematoidea</taxon>
        <taxon>Timematidae</taxon>
        <taxon>Timema</taxon>
    </lineage>
</organism>
<dbReference type="InterPro" id="IPR036322">
    <property type="entry name" value="WD40_repeat_dom_sf"/>
</dbReference>
<dbReference type="Gene3D" id="2.130.10.10">
    <property type="entry name" value="YVTN repeat-like/Quinoprotein amine dehydrogenase"/>
    <property type="match status" value="1"/>
</dbReference>
<keyword evidence="2 4" id="KW-0863">Zinc-finger</keyword>
<dbReference type="GO" id="GO:0030897">
    <property type="term" value="C:HOPS complex"/>
    <property type="evidence" value="ECO:0007669"/>
    <property type="project" value="TreeGrafter"/>
</dbReference>
<dbReference type="Pfam" id="PF12816">
    <property type="entry name" value="TPR_Vps8"/>
    <property type="match status" value="1"/>
</dbReference>
<feature type="region of interest" description="Disordered" evidence="5">
    <location>
        <begin position="1215"/>
        <end position="1239"/>
    </location>
</feature>
<evidence type="ECO:0000256" key="3">
    <source>
        <dbReference type="ARBA" id="ARBA00022833"/>
    </source>
</evidence>
<dbReference type="Pfam" id="PF23410">
    <property type="entry name" value="Beta-prop_VPS8"/>
    <property type="match status" value="1"/>
</dbReference>
<dbReference type="Pfam" id="PF25066">
    <property type="entry name" value="TPR_VPS8_2"/>
    <property type="match status" value="1"/>
</dbReference>
<evidence type="ECO:0000256" key="2">
    <source>
        <dbReference type="ARBA" id="ARBA00022771"/>
    </source>
</evidence>
<keyword evidence="2 4" id="KW-0479">Metal-binding</keyword>
<dbReference type="GO" id="GO:0005770">
    <property type="term" value="C:late endosome"/>
    <property type="evidence" value="ECO:0007669"/>
    <property type="project" value="TreeGrafter"/>
</dbReference>
<evidence type="ECO:0000256" key="4">
    <source>
        <dbReference type="PROSITE-ProRule" id="PRU00175"/>
    </source>
</evidence>
<dbReference type="InterPro" id="IPR045111">
    <property type="entry name" value="Vps41/Vps8"/>
</dbReference>
<name>A0A7R9FKL4_9NEOP</name>
<comment type="similarity">
    <text evidence="1">Belongs to the VPS8 family.</text>
</comment>
<evidence type="ECO:0000313" key="7">
    <source>
        <dbReference type="EMBL" id="CAD7455338.1"/>
    </source>
</evidence>
<sequence length="1280" mass="142923">MSIQSGYNAEFCECNLDDAEYDIPAVKHTPTLESILNDLEDQTSLSEDEMSNSLVPIGEGVFEGSETLSLGSIDTRSRSSSEHRQTRSHRWTHGSNGTTHLGSILRHVILKGISTQMVSANERVNAGLPTAMTATTMIAVGTSHGLVLVFDAAQVLRWCLGASDQEQGSVSSLSFNHDCSRLLVGFAKGHILMFDITNGKLLRTLTDVHPPGTAVLHVKFTDLPNLALCSDSGGSVFELNFRRMLGVRGCDSKCLFSGSRGEVCCIEPLLLHQLNTHSLRGVVLVAMATLSKIIVVSIRPRMRVMFTHALQASPASLPLITWQFVVIQMADSSRVVDPVLAFARESTLHFFQVSVDTRSKIRFVPLQKVSVSYLLLSVHWVNARTLATLDTLEQLHLLDVRTQEELEVLDLGGARLVYTTSHFKGLSTGGNVSKAMNKYLDALTLGMAFYLEKGKAVVGLKGPKHKRKETAREKVLEILLSYIDDTLVTGDGSTELYYEAIPVCIEYCIELDVLDILYGKMWDACTQQVSRSCYLESLEPWLLNDRLPNVPPSIMQEFVSYYEKKGSFQALEACLVHLEVTSLDINQVMRLCWAHGMHDAIIHIHNRGMRDYVAPLQELMPILQTALSMGKQLNSDQIALGNKLLVYISCCLAGRAYPAGDIPPQDIQNVKYEVFKCLTCLHSKDASDSESSYPYLRTLLQFDTREFLNVLALAFEEPEFTSELGLRQVQRLVDILLLVMVQGDGFTPSQVGSLFTFLARQLAKPWCSLHVDRQLFEQVVEFLTESSSSSTPQHHEERQQALLELMRAGGLQHYDQNKLLKLANKAAFYRVCELLYEQRREYDKILYCYLQDPLRKPQVFSFLRNLLLLYSNTTEKSKVETQIVDKIVDLLDVDCIKTGHVICLHLPHLVPVIVSKLQAQPNVKFQFLKGIFHYRESSSKEEMPVEPQLVEQYIDLMCMFAPESVLGFVSTNEEYRLDHTTTIMKKHGLSEPTAFLLEKAGDFQGALYLLLDSLDHQIEAVVAGDVPTSELGVLTGNLVGLCQRGSPTMDEKERQAIWFQLLESLMKPQRSNETNLPVLKELTQQLLTSMSSYVSLPAMIQFILKDPAYTGGKFGDIRELMMGMLSNSCYEETLLQVTSRLLSTDLHHQLSKLLSSSSKGIAPQASLCSICHKPLDIIQDLEEVVFFRCGHGFHSGCLEPPLQCCHCSNATNTPNSNSPNKAAPPQQHRPPSLSHYKPSSNSISLASYNMNTVTSQELLQSENFMLKLAPPPPPDLEGIF</sequence>
<accession>A0A7R9FKL4</accession>
<evidence type="ECO:0000256" key="5">
    <source>
        <dbReference type="SAM" id="MobiDB-lite"/>
    </source>
</evidence>
<dbReference type="PANTHER" id="PTHR12616:SF8">
    <property type="entry name" value="VACUOLAR PROTEIN SORTING-ASSOCIATED PROTEIN 8 HOMOLOG"/>
    <property type="match status" value="1"/>
</dbReference>
<dbReference type="AlphaFoldDB" id="A0A7R9FKL4"/>
<feature type="domain" description="RING-type" evidence="6">
    <location>
        <begin position="1168"/>
        <end position="1208"/>
    </location>
</feature>
<dbReference type="GO" id="GO:0006623">
    <property type="term" value="P:protein targeting to vacuole"/>
    <property type="evidence" value="ECO:0007669"/>
    <property type="project" value="InterPro"/>
</dbReference>
<feature type="compositionally biased region" description="Basic and acidic residues" evidence="5">
    <location>
        <begin position="75"/>
        <end position="85"/>
    </location>
</feature>
<dbReference type="InterPro" id="IPR025941">
    <property type="entry name" value="Vps8_central_dom"/>
</dbReference>
<dbReference type="GO" id="GO:0034058">
    <property type="term" value="P:endosomal vesicle fusion"/>
    <property type="evidence" value="ECO:0007669"/>
    <property type="project" value="TreeGrafter"/>
</dbReference>
<dbReference type="Pfam" id="PF23556">
    <property type="entry name" value="TPR_Vps41"/>
    <property type="match status" value="1"/>
</dbReference>
<dbReference type="InterPro" id="IPR059070">
    <property type="entry name" value="TPR_VPS8_2"/>
</dbReference>
<evidence type="ECO:0000256" key="1">
    <source>
        <dbReference type="ARBA" id="ARBA00009422"/>
    </source>
</evidence>
<feature type="compositionally biased region" description="Low complexity" evidence="5">
    <location>
        <begin position="1215"/>
        <end position="1225"/>
    </location>
</feature>
<dbReference type="InterPro" id="IPR001841">
    <property type="entry name" value="Znf_RING"/>
</dbReference>
<dbReference type="PROSITE" id="PS50089">
    <property type="entry name" value="ZF_RING_2"/>
    <property type="match status" value="1"/>
</dbReference>
<dbReference type="GO" id="GO:0008270">
    <property type="term" value="F:zinc ion binding"/>
    <property type="evidence" value="ECO:0007669"/>
    <property type="project" value="UniProtKB-KW"/>
</dbReference>